<keyword evidence="10 12" id="KW-0132">Cell division</keyword>
<evidence type="ECO:0000256" key="9">
    <source>
        <dbReference type="ARBA" id="ARBA00029986"/>
    </source>
</evidence>
<dbReference type="PANTHER" id="PTHR30560">
    <property type="entry name" value="TRIGGER FACTOR CHAPERONE AND PEPTIDYL-PROLYL CIS/TRANS ISOMERASE"/>
    <property type="match status" value="1"/>
</dbReference>
<dbReference type="Gene3D" id="1.10.3120.10">
    <property type="entry name" value="Trigger factor, C-terminal domain"/>
    <property type="match status" value="1"/>
</dbReference>
<evidence type="ECO:0000256" key="2">
    <source>
        <dbReference type="ARBA" id="ARBA00005464"/>
    </source>
</evidence>
<organism evidence="15 16">
    <name type="scientific">Sphingomonas qilianensis</name>
    <dbReference type="NCBI Taxonomy" id="1736690"/>
    <lineage>
        <taxon>Bacteria</taxon>
        <taxon>Pseudomonadati</taxon>
        <taxon>Pseudomonadota</taxon>
        <taxon>Alphaproteobacteria</taxon>
        <taxon>Sphingomonadales</taxon>
        <taxon>Sphingomonadaceae</taxon>
        <taxon>Sphingomonas</taxon>
    </lineage>
</organism>
<evidence type="ECO:0000256" key="4">
    <source>
        <dbReference type="ARBA" id="ARBA00016902"/>
    </source>
</evidence>
<dbReference type="SUPFAM" id="SSF54534">
    <property type="entry name" value="FKBP-like"/>
    <property type="match status" value="1"/>
</dbReference>
<evidence type="ECO:0000256" key="8">
    <source>
        <dbReference type="ARBA" id="ARBA00024849"/>
    </source>
</evidence>
<dbReference type="Proteomes" id="UP001404104">
    <property type="component" value="Unassembled WGS sequence"/>
</dbReference>
<gene>
    <name evidence="10 15" type="primary">tig</name>
    <name evidence="15" type="ORF">ABC969_01865</name>
</gene>
<evidence type="ECO:0000259" key="14">
    <source>
        <dbReference type="PROSITE" id="PS50059"/>
    </source>
</evidence>
<feature type="region of interest" description="Disordered" evidence="13">
    <location>
        <begin position="440"/>
        <end position="566"/>
    </location>
</feature>
<name>A0ABU9XMX5_9SPHN</name>
<dbReference type="InterPro" id="IPR037041">
    <property type="entry name" value="Trigger_fac_C_sf"/>
</dbReference>
<evidence type="ECO:0000256" key="10">
    <source>
        <dbReference type="HAMAP-Rule" id="MF_00303"/>
    </source>
</evidence>
<dbReference type="InterPro" id="IPR036611">
    <property type="entry name" value="Trigger_fac_ribosome-bd_sf"/>
</dbReference>
<comment type="function">
    <text evidence="8 10">Involved in protein export. Acts as a chaperone by maintaining the newly synthesized protein in an open conformation. Functions as a peptidyl-prolyl cis-trans isomerase.</text>
</comment>
<keyword evidence="10" id="KW-0963">Cytoplasm</keyword>
<comment type="catalytic activity">
    <reaction evidence="1 10 11">
        <text>[protein]-peptidylproline (omega=180) = [protein]-peptidylproline (omega=0)</text>
        <dbReference type="Rhea" id="RHEA:16237"/>
        <dbReference type="Rhea" id="RHEA-COMP:10747"/>
        <dbReference type="Rhea" id="RHEA-COMP:10748"/>
        <dbReference type="ChEBI" id="CHEBI:83833"/>
        <dbReference type="ChEBI" id="CHEBI:83834"/>
        <dbReference type="EC" id="5.2.1.8"/>
    </reaction>
</comment>
<protein>
    <recommendedName>
        <fullName evidence="4 10">Trigger factor</fullName>
        <shortName evidence="10">TF</shortName>
        <ecNumber evidence="3 10">5.2.1.8</ecNumber>
    </recommendedName>
    <alternativeName>
        <fullName evidence="9 10">PPIase</fullName>
    </alternativeName>
</protein>
<dbReference type="GO" id="GO:0003755">
    <property type="term" value="F:peptidyl-prolyl cis-trans isomerase activity"/>
    <property type="evidence" value="ECO:0007669"/>
    <property type="project" value="UniProtKB-EC"/>
</dbReference>
<dbReference type="HAMAP" id="MF_00303">
    <property type="entry name" value="Trigger_factor_Tig"/>
    <property type="match status" value="1"/>
</dbReference>
<dbReference type="InterPro" id="IPR005215">
    <property type="entry name" value="Trig_fac"/>
</dbReference>
<evidence type="ECO:0000313" key="15">
    <source>
        <dbReference type="EMBL" id="MEN2785163.1"/>
    </source>
</evidence>
<reference evidence="15 16" key="1">
    <citation type="submission" date="2024-05" db="EMBL/GenBank/DDBJ databases">
        <authorList>
            <person name="Liu Q."/>
            <person name="Xin Y.-H."/>
        </authorList>
    </citation>
    <scope>NUCLEOTIDE SEQUENCE [LARGE SCALE GENOMIC DNA]</scope>
    <source>
        <strain evidence="15 16">CGMCC 1.15349</strain>
    </source>
</reference>
<dbReference type="SUPFAM" id="SSF109998">
    <property type="entry name" value="Triger factor/SurA peptide-binding domain-like"/>
    <property type="match status" value="1"/>
</dbReference>
<keyword evidence="5 10" id="KW-0697">Rotamase</keyword>
<evidence type="ECO:0000256" key="12">
    <source>
        <dbReference type="RuleBase" id="RU003914"/>
    </source>
</evidence>
<dbReference type="PANTHER" id="PTHR30560:SF3">
    <property type="entry name" value="TRIGGER FACTOR-LIKE PROTEIN TIG, CHLOROPLASTIC"/>
    <property type="match status" value="1"/>
</dbReference>
<dbReference type="Gene3D" id="3.10.50.40">
    <property type="match status" value="1"/>
</dbReference>
<sequence length="566" mass="61393">MQTVETLNEGLKRAYTLMITAKDIESKVDAELKRVAPQVRMPGFRPGKVPANLVRKMHGESLMQDALNSSIQQGVQQLITEQRIRPAMQPSVSLGEYAPGQDAEVKVELEVLPDVPTRSIDSLKLERLTVPADEAKVQEQLQKFADQQKRFEDAPEGHAAATGDLVEMDFVGKVGGVAFDGGTGQDMSVEIGTGRLIPGFEDQLVGVNVGDETQIEVTFPIDYQVKELAGQPATFDLKIKAVKVAGETVIDDTLATSLGLESLEQLSGLLKGQIEQELNGLTRTYMKRKLLDQLAEGHDFPVPPSMVEAEFGQIWSQLEHEATHEEDPAAALAEMEGERDDYQKIAERRVRLGLLLSEIGQANGIEVSNQEMQRLVAQAAQQYGPEDRKRFMDYVQQEPMAAAQLRAPLYEDKVVDFLFEKAEISDREVTREELEAAIESDEGFSTGTHSHDHDNHKPKAKKAKKGEAADGAAEVTADAAQPKPAKKAAAKQMEDADIEPAAPGDELVQAEPVKKAATKKAKAAPADVATELTTSSPAAAEAAQGTEAADAPVKKPRAKKPAADQA</sequence>
<feature type="compositionally biased region" description="Low complexity" evidence="13">
    <location>
        <begin position="523"/>
        <end position="551"/>
    </location>
</feature>
<dbReference type="InterPro" id="IPR008881">
    <property type="entry name" value="Trigger_fac_ribosome-bd_bac"/>
</dbReference>
<dbReference type="InterPro" id="IPR001179">
    <property type="entry name" value="PPIase_FKBP_dom"/>
</dbReference>
<evidence type="ECO:0000256" key="5">
    <source>
        <dbReference type="ARBA" id="ARBA00023110"/>
    </source>
</evidence>
<evidence type="ECO:0000313" key="16">
    <source>
        <dbReference type="Proteomes" id="UP001404104"/>
    </source>
</evidence>
<keyword evidence="10 12" id="KW-0131">Cell cycle</keyword>
<dbReference type="Gene3D" id="3.30.70.1050">
    <property type="entry name" value="Trigger factor ribosome-binding domain"/>
    <property type="match status" value="1"/>
</dbReference>
<proteinExistence type="inferred from homology"/>
<evidence type="ECO:0000256" key="3">
    <source>
        <dbReference type="ARBA" id="ARBA00013194"/>
    </source>
</evidence>
<dbReference type="NCBIfam" id="TIGR00115">
    <property type="entry name" value="tig"/>
    <property type="match status" value="1"/>
</dbReference>
<evidence type="ECO:0000256" key="6">
    <source>
        <dbReference type="ARBA" id="ARBA00023186"/>
    </source>
</evidence>
<keyword evidence="6 10" id="KW-0143">Chaperone</keyword>
<dbReference type="PROSITE" id="PS50059">
    <property type="entry name" value="FKBP_PPIASE"/>
    <property type="match status" value="1"/>
</dbReference>
<dbReference type="SUPFAM" id="SSF102735">
    <property type="entry name" value="Trigger factor ribosome-binding domain"/>
    <property type="match status" value="1"/>
</dbReference>
<keyword evidence="7 10" id="KW-0413">Isomerase</keyword>
<feature type="compositionally biased region" description="Low complexity" evidence="13">
    <location>
        <begin position="469"/>
        <end position="483"/>
    </location>
</feature>
<dbReference type="RefSeq" id="WP_345862568.1">
    <property type="nucleotide sequence ID" value="NZ_JBDIMF010000001.1"/>
</dbReference>
<comment type="caution">
    <text evidence="15">The sequence shown here is derived from an EMBL/GenBank/DDBJ whole genome shotgun (WGS) entry which is preliminary data.</text>
</comment>
<dbReference type="EC" id="5.2.1.8" evidence="3 10"/>
<evidence type="ECO:0000256" key="11">
    <source>
        <dbReference type="PROSITE-ProRule" id="PRU00277"/>
    </source>
</evidence>
<evidence type="ECO:0000256" key="1">
    <source>
        <dbReference type="ARBA" id="ARBA00000971"/>
    </source>
</evidence>
<comment type="subcellular location">
    <subcellularLocation>
        <location evidence="10">Cytoplasm</location>
    </subcellularLocation>
    <text evidence="10">About half TF is bound to the ribosome near the polypeptide exit tunnel while the other half is free in the cytoplasm.</text>
</comment>
<evidence type="ECO:0000256" key="13">
    <source>
        <dbReference type="SAM" id="MobiDB-lite"/>
    </source>
</evidence>
<dbReference type="Pfam" id="PF05698">
    <property type="entry name" value="Trigger_C"/>
    <property type="match status" value="1"/>
</dbReference>
<dbReference type="EMBL" id="JBDIMF010000001">
    <property type="protein sequence ID" value="MEN2785163.1"/>
    <property type="molecule type" value="Genomic_DNA"/>
</dbReference>
<keyword evidence="16" id="KW-1185">Reference proteome</keyword>
<evidence type="ECO:0000256" key="7">
    <source>
        <dbReference type="ARBA" id="ARBA00023235"/>
    </source>
</evidence>
<comment type="similarity">
    <text evidence="2 10 12">Belongs to the FKBP-type PPIase family. Tig subfamily.</text>
</comment>
<feature type="domain" description="PPIase FKBP-type" evidence="14">
    <location>
        <begin position="163"/>
        <end position="245"/>
    </location>
</feature>
<comment type="domain">
    <text evidence="10">Consists of 3 domains; the N-terminus binds the ribosome, the middle domain has PPIase activity, while the C-terminus has intrinsic chaperone activity on its own.</text>
</comment>
<dbReference type="InterPro" id="IPR008880">
    <property type="entry name" value="Trigger_fac_C"/>
</dbReference>
<accession>A0ABU9XMX5</accession>
<dbReference type="Pfam" id="PF05697">
    <property type="entry name" value="Trigger_N"/>
    <property type="match status" value="1"/>
</dbReference>
<dbReference type="InterPro" id="IPR046357">
    <property type="entry name" value="PPIase_dom_sf"/>
</dbReference>
<dbReference type="InterPro" id="IPR027304">
    <property type="entry name" value="Trigger_fact/SurA_dom_sf"/>
</dbReference>
<dbReference type="Pfam" id="PF00254">
    <property type="entry name" value="FKBP_C"/>
    <property type="match status" value="1"/>
</dbReference>